<reference evidence="1 2" key="1">
    <citation type="submission" date="2018-05" db="EMBL/GenBank/DDBJ databases">
        <title>Genome comparison of Eubacterium sp.</title>
        <authorList>
            <person name="Feng Y."/>
            <person name="Sanchez-Andrea I."/>
            <person name="Stams A.J.M."/>
            <person name="De Vos W.M."/>
        </authorList>
    </citation>
    <scope>NUCLEOTIDE SEQUENCE [LARGE SCALE GENOMIC DNA]</scope>
    <source>
        <strain evidence="1 2">YI</strain>
    </source>
</reference>
<accession>A0A4P9CE33</accession>
<dbReference type="Pfam" id="PF11148">
    <property type="entry name" value="DUF2922"/>
    <property type="match status" value="1"/>
</dbReference>
<dbReference type="EMBL" id="CP029487">
    <property type="protein sequence ID" value="QCT73161.1"/>
    <property type="molecule type" value="Genomic_DNA"/>
</dbReference>
<dbReference type="InterPro" id="IPR021321">
    <property type="entry name" value="DUF2922"/>
</dbReference>
<dbReference type="AlphaFoldDB" id="A0A4P9CE33"/>
<evidence type="ECO:0000313" key="2">
    <source>
        <dbReference type="Proteomes" id="UP000218387"/>
    </source>
</evidence>
<gene>
    <name evidence="1" type="ORF">CPZ25_018185</name>
</gene>
<evidence type="ECO:0000313" key="1">
    <source>
        <dbReference type="EMBL" id="QCT73161.1"/>
    </source>
</evidence>
<dbReference type="Proteomes" id="UP000218387">
    <property type="component" value="Chromosome"/>
</dbReference>
<name>A0A4P9CE33_EUBML</name>
<dbReference type="KEGG" id="emt:CPZ25_018185"/>
<organism evidence="1 2">
    <name type="scientific">Eubacterium maltosivorans</name>
    <dbReference type="NCBI Taxonomy" id="2041044"/>
    <lineage>
        <taxon>Bacteria</taxon>
        <taxon>Bacillati</taxon>
        <taxon>Bacillota</taxon>
        <taxon>Clostridia</taxon>
        <taxon>Eubacteriales</taxon>
        <taxon>Eubacteriaceae</taxon>
        <taxon>Eubacterium</taxon>
    </lineage>
</organism>
<proteinExistence type="predicted"/>
<dbReference type="RefSeq" id="WP_058695528.1">
    <property type="nucleotide sequence ID" value="NZ_CP029487.1"/>
</dbReference>
<keyword evidence="2" id="KW-1185">Reference proteome</keyword>
<sequence>MAEKTSKELVVSYERTDGKNFNLTIPDLREGITDAEINTGAKAILAQDAFAPEGIGLAAVTSAKKVETKTTDVAIEGA</sequence>
<protein>
    <submittedName>
        <fullName evidence="1">DUF2922 domain-containing protein</fullName>
    </submittedName>
</protein>